<dbReference type="RefSeq" id="WP_213103169.1">
    <property type="nucleotide sequence ID" value="NZ_JAGYPM010000003.1"/>
</dbReference>
<organism evidence="1 2">
    <name type="scientific">Cytobacillus citreus</name>
    <dbReference type="NCBI Taxonomy" id="2833586"/>
    <lineage>
        <taxon>Bacteria</taxon>
        <taxon>Bacillati</taxon>
        <taxon>Bacillota</taxon>
        <taxon>Bacilli</taxon>
        <taxon>Bacillales</taxon>
        <taxon>Bacillaceae</taxon>
        <taxon>Cytobacillus</taxon>
    </lineage>
</organism>
<evidence type="ECO:0000313" key="2">
    <source>
        <dbReference type="Proteomes" id="UP000681027"/>
    </source>
</evidence>
<reference evidence="1 2" key="1">
    <citation type="submission" date="2021-05" db="EMBL/GenBank/DDBJ databases">
        <title>Novel Bacillus species.</title>
        <authorList>
            <person name="Liu G."/>
        </authorList>
    </citation>
    <scope>NUCLEOTIDE SEQUENCE [LARGE SCALE GENOMIC DNA]</scope>
    <source>
        <strain evidence="1 2">FJAT-49705</strain>
    </source>
</reference>
<accession>A0ABS5NVB3</accession>
<dbReference type="Proteomes" id="UP000681027">
    <property type="component" value="Unassembled WGS sequence"/>
</dbReference>
<name>A0ABS5NVB3_9BACI</name>
<protein>
    <submittedName>
        <fullName evidence="1">Uncharacterized protein</fullName>
    </submittedName>
</protein>
<keyword evidence="2" id="KW-1185">Reference proteome</keyword>
<gene>
    <name evidence="1" type="ORF">KHA94_16330</name>
</gene>
<evidence type="ECO:0000313" key="1">
    <source>
        <dbReference type="EMBL" id="MBS4191758.1"/>
    </source>
</evidence>
<comment type="caution">
    <text evidence="1">The sequence shown here is derived from an EMBL/GenBank/DDBJ whole genome shotgun (WGS) entry which is preliminary data.</text>
</comment>
<dbReference type="EMBL" id="JAGYPM010000003">
    <property type="protein sequence ID" value="MBS4191758.1"/>
    <property type="molecule type" value="Genomic_DNA"/>
</dbReference>
<sequence>MDTISIVQNHTHRSGKTYKELVETKHAGFENGWSIENSKVVFWFSPTVNLKDNPLSSPAKYVWEVIGDEVKPFNGRALELDK</sequence>
<proteinExistence type="predicted"/>